<keyword evidence="2" id="KW-1185">Reference proteome</keyword>
<evidence type="ECO:0000313" key="1">
    <source>
        <dbReference type="EMBL" id="GLI01346.1"/>
    </source>
</evidence>
<sequence>MHGTVIGFEDSNRFAMGSAGVLEKVLESYPDIPTRHNDAGEPELDGTAFFIDSQQGRPTLSVLLSWDTPKPSLFPVRAGVAFACDNRFIDFHWLSSTRSP</sequence>
<evidence type="ECO:0000313" key="2">
    <source>
        <dbReference type="Proteomes" id="UP001144280"/>
    </source>
</evidence>
<dbReference type="Proteomes" id="UP001144280">
    <property type="component" value="Unassembled WGS sequence"/>
</dbReference>
<name>A0ABQ5R474_9ACTN</name>
<comment type="caution">
    <text evidence="1">The sequence shown here is derived from an EMBL/GenBank/DDBJ whole genome shotgun (WGS) entry which is preliminary data.</text>
</comment>
<organism evidence="1 2">
    <name type="scientific">Phytohabitans aurantiacus</name>
    <dbReference type="NCBI Taxonomy" id="3016789"/>
    <lineage>
        <taxon>Bacteria</taxon>
        <taxon>Bacillati</taxon>
        <taxon>Actinomycetota</taxon>
        <taxon>Actinomycetes</taxon>
        <taxon>Micromonosporales</taxon>
        <taxon>Micromonosporaceae</taxon>
    </lineage>
</organism>
<accession>A0ABQ5R474</accession>
<gene>
    <name evidence="1" type="ORF">Pa4123_66220</name>
</gene>
<dbReference type="EMBL" id="BSDI01000043">
    <property type="protein sequence ID" value="GLI01346.1"/>
    <property type="molecule type" value="Genomic_DNA"/>
</dbReference>
<protein>
    <submittedName>
        <fullName evidence="1">Uncharacterized protein</fullName>
    </submittedName>
</protein>
<proteinExistence type="predicted"/>
<reference evidence="1" key="1">
    <citation type="submission" date="2022-12" db="EMBL/GenBank/DDBJ databases">
        <title>New Phytohabitans aurantiacus sp. RD004123 nov., an actinomycete isolated from soil.</title>
        <authorList>
            <person name="Triningsih D.W."/>
            <person name="Harunari E."/>
            <person name="Igarashi Y."/>
        </authorList>
    </citation>
    <scope>NUCLEOTIDE SEQUENCE</scope>
    <source>
        <strain evidence="1">RD004123</strain>
    </source>
</reference>